<comment type="cofactor">
    <cofactor evidence="14 16">
        <name>Zn(2+)</name>
        <dbReference type="ChEBI" id="CHEBI:29105"/>
    </cofactor>
    <text evidence="14 16">Binds 1 zinc ion per subunit.</text>
</comment>
<keyword evidence="13 14" id="KW-0472">Membrane</keyword>
<keyword evidence="12" id="KW-0129">CBS domain</keyword>
<protein>
    <recommendedName>
        <fullName evidence="14">Zinc metalloprotease</fullName>
    </recommendedName>
</protein>
<dbReference type="Gene3D" id="3.10.580.10">
    <property type="entry name" value="CBS-domain"/>
    <property type="match status" value="1"/>
</dbReference>
<dbReference type="PIRSF" id="PIRSF006404">
    <property type="entry name" value="UCP006404_Pept_M50_CBS"/>
    <property type="match status" value="1"/>
</dbReference>
<feature type="binding site" evidence="16">
    <location>
        <position position="70"/>
    </location>
    <ligand>
        <name>Zn(2+)</name>
        <dbReference type="ChEBI" id="CHEBI:29105"/>
        <note>catalytic</note>
    </ligand>
</feature>
<dbReference type="InterPro" id="IPR000644">
    <property type="entry name" value="CBS_dom"/>
</dbReference>
<dbReference type="GO" id="GO:0008237">
    <property type="term" value="F:metallopeptidase activity"/>
    <property type="evidence" value="ECO:0007669"/>
    <property type="project" value="UniProtKB-UniRule"/>
</dbReference>
<name>A0A7I7MQM0_9MYCO</name>
<dbReference type="RefSeq" id="WP_083047578.1">
    <property type="nucleotide sequence ID" value="NZ_AP022575.1"/>
</dbReference>
<dbReference type="Proteomes" id="UP000467236">
    <property type="component" value="Chromosome"/>
</dbReference>
<evidence type="ECO:0000256" key="5">
    <source>
        <dbReference type="ARBA" id="ARBA00022692"/>
    </source>
</evidence>
<evidence type="ECO:0000256" key="16">
    <source>
        <dbReference type="PIRSR" id="PIRSR006404-2"/>
    </source>
</evidence>
<evidence type="ECO:0000256" key="13">
    <source>
        <dbReference type="ARBA" id="ARBA00023136"/>
    </source>
</evidence>
<dbReference type="GO" id="GO:0046872">
    <property type="term" value="F:metal ion binding"/>
    <property type="evidence" value="ECO:0007669"/>
    <property type="project" value="UniProtKB-UniRule"/>
</dbReference>
<evidence type="ECO:0000256" key="6">
    <source>
        <dbReference type="ARBA" id="ARBA00022723"/>
    </source>
</evidence>
<evidence type="ECO:0000256" key="15">
    <source>
        <dbReference type="PIRSR" id="PIRSR006404-1"/>
    </source>
</evidence>
<feature type="transmembrane region" description="Helical" evidence="14">
    <location>
        <begin position="17"/>
        <end position="39"/>
    </location>
</feature>
<evidence type="ECO:0000256" key="10">
    <source>
        <dbReference type="ARBA" id="ARBA00022989"/>
    </source>
</evidence>
<dbReference type="InterPro" id="IPR046342">
    <property type="entry name" value="CBS_dom_sf"/>
</dbReference>
<dbReference type="GO" id="GO:0006508">
    <property type="term" value="P:proteolysis"/>
    <property type="evidence" value="ECO:0007669"/>
    <property type="project" value="UniProtKB-KW"/>
</dbReference>
<comment type="caution">
    <text evidence="14">Lacks conserved residue(s) required for the propagation of feature annotation.</text>
</comment>
<evidence type="ECO:0000256" key="8">
    <source>
        <dbReference type="ARBA" id="ARBA00022801"/>
    </source>
</evidence>
<dbReference type="GO" id="GO:0005886">
    <property type="term" value="C:plasma membrane"/>
    <property type="evidence" value="ECO:0007669"/>
    <property type="project" value="UniProtKB-SubCell"/>
</dbReference>
<sequence length="379" mass="39691">MGDEIPLGRIAGFSVKVHWSVLVILWLFTWSLATSLPGAVKGYAPIAYWLAGAGGALVLLASLLAHELAHAVVARRSGVPVASVTLWLFGGVTRLGGEAKTPRAAFRIAFAGPATSLALSAVFGALAVAFAVARAPALVVSVAWWLAAVNAVLGVFNLLPGAPLDGGRLVRAYLWRRHGDIVRAGIGAARAGRAVALVLITLGLAEFVAGGLVGGVWLAFIGWFIFSAAREEETRISAQQLFAGVRVADAMTARPHTAPGSITVEDFIQRYLLGDRHSAYPVAERDGSVIGLVTLEQLRELAPSRRGTTSVRDIAVPLHDVPTATAQEPLNALLERMAPAGPGSRALVVDGGAVVGIVTARDIARLVDVYRLTRADSPH</sequence>
<dbReference type="OrthoDB" id="9781963at2"/>
<dbReference type="PANTHER" id="PTHR39188">
    <property type="entry name" value="MEMBRANE-ASSOCIATED ZINC METALLOPROTEASE M50B"/>
    <property type="match status" value="1"/>
</dbReference>
<feature type="active site" evidence="15">
    <location>
        <position position="67"/>
    </location>
</feature>
<dbReference type="KEGG" id="mshj:MSHI_19880"/>
<dbReference type="Pfam" id="PF00571">
    <property type="entry name" value="CBS"/>
    <property type="match status" value="2"/>
</dbReference>
<keyword evidence="3" id="KW-1003">Cell membrane</keyword>
<evidence type="ECO:0000256" key="4">
    <source>
        <dbReference type="ARBA" id="ARBA00022670"/>
    </source>
</evidence>
<dbReference type="CDD" id="cd06164">
    <property type="entry name" value="S2P-M50_SpoIVFB_CBS"/>
    <property type="match status" value="1"/>
</dbReference>
<evidence type="ECO:0000313" key="17">
    <source>
        <dbReference type="EMBL" id="BBX74082.1"/>
    </source>
</evidence>
<keyword evidence="18" id="KW-1185">Reference proteome</keyword>
<feature type="transmembrane region" description="Helical" evidence="14">
    <location>
        <begin position="138"/>
        <end position="160"/>
    </location>
</feature>
<feature type="binding site" evidence="16">
    <location>
        <position position="165"/>
    </location>
    <ligand>
        <name>Zn(2+)</name>
        <dbReference type="ChEBI" id="CHEBI:29105"/>
        <note>catalytic</note>
    </ligand>
</feature>
<dbReference type="AlphaFoldDB" id="A0A7I7MQM0"/>
<dbReference type="InterPro" id="IPR016483">
    <property type="entry name" value="UCP006404_Pept_M50_CBS"/>
</dbReference>
<dbReference type="SUPFAM" id="SSF54631">
    <property type="entry name" value="CBS-domain pair"/>
    <property type="match status" value="1"/>
</dbReference>
<feature type="transmembrane region" description="Helical" evidence="14">
    <location>
        <begin position="46"/>
        <end position="65"/>
    </location>
</feature>
<feature type="binding site" evidence="16">
    <location>
        <position position="66"/>
    </location>
    <ligand>
        <name>Zn(2+)</name>
        <dbReference type="ChEBI" id="CHEBI:29105"/>
        <note>catalytic</note>
    </ligand>
</feature>
<gene>
    <name evidence="17" type="ORF">MSHI_19880</name>
</gene>
<reference evidence="17 18" key="1">
    <citation type="journal article" date="2019" name="Emerg. Microbes Infect.">
        <title>Comprehensive subspecies identification of 175 nontuberculous mycobacteria species based on 7547 genomic profiles.</title>
        <authorList>
            <person name="Matsumoto Y."/>
            <person name="Kinjo T."/>
            <person name="Motooka D."/>
            <person name="Nabeya D."/>
            <person name="Jung N."/>
            <person name="Uechi K."/>
            <person name="Horii T."/>
            <person name="Iida T."/>
            <person name="Fujita J."/>
            <person name="Nakamura S."/>
        </authorList>
    </citation>
    <scope>NUCLEOTIDE SEQUENCE [LARGE SCALE GENOMIC DNA]</scope>
    <source>
        <strain evidence="17 18">JCM 14233</strain>
    </source>
</reference>
<keyword evidence="11 14" id="KW-0482">Metalloprotease</keyword>
<proteinExistence type="inferred from homology"/>
<comment type="similarity">
    <text evidence="2 14">Belongs to the peptidase M50B family.</text>
</comment>
<evidence type="ECO:0000256" key="12">
    <source>
        <dbReference type="ARBA" id="ARBA00023122"/>
    </source>
</evidence>
<keyword evidence="6 14" id="KW-0479">Metal-binding</keyword>
<dbReference type="PROSITE" id="PS51371">
    <property type="entry name" value="CBS"/>
    <property type="match status" value="2"/>
</dbReference>
<dbReference type="EMBL" id="AP022575">
    <property type="protein sequence ID" value="BBX74082.1"/>
    <property type="molecule type" value="Genomic_DNA"/>
</dbReference>
<dbReference type="SMART" id="SM00116">
    <property type="entry name" value="CBS"/>
    <property type="match status" value="2"/>
</dbReference>
<keyword evidence="8 14" id="KW-0378">Hydrolase</keyword>
<evidence type="ECO:0000256" key="11">
    <source>
        <dbReference type="ARBA" id="ARBA00023049"/>
    </source>
</evidence>
<keyword evidence="5 14" id="KW-0812">Transmembrane</keyword>
<dbReference type="Pfam" id="PF02163">
    <property type="entry name" value="Peptidase_M50"/>
    <property type="match status" value="2"/>
</dbReference>
<evidence type="ECO:0000256" key="9">
    <source>
        <dbReference type="ARBA" id="ARBA00022833"/>
    </source>
</evidence>
<evidence type="ECO:0000256" key="7">
    <source>
        <dbReference type="ARBA" id="ARBA00022737"/>
    </source>
</evidence>
<keyword evidence="7" id="KW-0677">Repeat</keyword>
<dbReference type="InterPro" id="IPR008915">
    <property type="entry name" value="Peptidase_M50"/>
</dbReference>
<keyword evidence="10 14" id="KW-1133">Transmembrane helix</keyword>
<evidence type="ECO:0000313" key="18">
    <source>
        <dbReference type="Proteomes" id="UP000467236"/>
    </source>
</evidence>
<evidence type="ECO:0000256" key="3">
    <source>
        <dbReference type="ARBA" id="ARBA00022475"/>
    </source>
</evidence>
<keyword evidence="4 14" id="KW-0645">Protease</keyword>
<keyword evidence="9 14" id="KW-0862">Zinc</keyword>
<evidence type="ECO:0000256" key="1">
    <source>
        <dbReference type="ARBA" id="ARBA00004651"/>
    </source>
</evidence>
<accession>A0A7I7MQM0</accession>
<organism evidence="17 18">
    <name type="scientific">Mycobacterium shinjukuense</name>
    <dbReference type="NCBI Taxonomy" id="398694"/>
    <lineage>
        <taxon>Bacteria</taxon>
        <taxon>Bacillati</taxon>
        <taxon>Actinomycetota</taxon>
        <taxon>Actinomycetes</taxon>
        <taxon>Mycobacteriales</taxon>
        <taxon>Mycobacteriaceae</taxon>
        <taxon>Mycobacterium</taxon>
    </lineage>
</organism>
<dbReference type="PANTHER" id="PTHR39188:SF3">
    <property type="entry name" value="STAGE IV SPORULATION PROTEIN FB"/>
    <property type="match status" value="1"/>
</dbReference>
<feature type="transmembrane region" description="Helical" evidence="14">
    <location>
        <begin position="108"/>
        <end position="132"/>
    </location>
</feature>
<comment type="subcellular location">
    <subcellularLocation>
        <location evidence="1">Cell membrane</location>
        <topology evidence="1">Multi-pass membrane protein</topology>
    </subcellularLocation>
</comment>
<evidence type="ECO:0000256" key="2">
    <source>
        <dbReference type="ARBA" id="ARBA00007931"/>
    </source>
</evidence>
<evidence type="ECO:0000256" key="14">
    <source>
        <dbReference type="PIRNR" id="PIRNR006404"/>
    </source>
</evidence>